<dbReference type="Gene3D" id="3.30.360.10">
    <property type="entry name" value="Dihydrodipicolinate Reductase, domain 2"/>
    <property type="match status" value="1"/>
</dbReference>
<dbReference type="InterPro" id="IPR000683">
    <property type="entry name" value="Gfo/Idh/MocA-like_OxRdtase_N"/>
</dbReference>
<sequence>MVDTLGVAVVGFGWMGRVHTQAYARVRHHYPRLPLVPELVTVAEEVPGRAEEAAAQFGFASTTRDWREVAADPRVKAVSITAPNFLHREIGVAMAEAGKHIWIEKPVGLTAEDARAVADAVAEAGVQGTVGFNYRNAPAVEAARELIASGEIGTVTHVRIRLFSDYAAHPEGALTWRYERERGGSGVLGDLASHGADLARFLLGDIASLTADAAIFLPERARPTGATAGHSRASGGELGPVENEDYVSCLLRFASGARGVLEACRVSVGEQNNYGFEVHGTKGAVFWDFRRMNELGISRGTTYQDQSVSTVYVGPGHGEFAAFQPGAANAMGYDDLKVIEAYRFLRSVAEGTPHGATLTDAVHSAAALDAMSRSVRSGAWVTV</sequence>
<gene>
    <name evidence="4" type="ORF">GCM10010383_28190</name>
</gene>
<evidence type="ECO:0000313" key="5">
    <source>
        <dbReference type="Proteomes" id="UP000617743"/>
    </source>
</evidence>
<dbReference type="EMBL" id="BMWC01000003">
    <property type="protein sequence ID" value="GGW96789.1"/>
    <property type="molecule type" value="Genomic_DNA"/>
</dbReference>
<keyword evidence="5" id="KW-1185">Reference proteome</keyword>
<evidence type="ECO:0000259" key="3">
    <source>
        <dbReference type="Pfam" id="PF22725"/>
    </source>
</evidence>
<proteinExistence type="predicted"/>
<dbReference type="PANTHER" id="PTHR43818">
    <property type="entry name" value="BCDNA.GH03377"/>
    <property type="match status" value="1"/>
</dbReference>
<evidence type="ECO:0000256" key="1">
    <source>
        <dbReference type="ARBA" id="ARBA00023002"/>
    </source>
</evidence>
<name>A0ABQ2X3C2_9ACTN</name>
<dbReference type="Gene3D" id="3.40.50.720">
    <property type="entry name" value="NAD(P)-binding Rossmann-like Domain"/>
    <property type="match status" value="1"/>
</dbReference>
<comment type="caution">
    <text evidence="4">The sequence shown here is derived from an EMBL/GenBank/DDBJ whole genome shotgun (WGS) entry which is preliminary data.</text>
</comment>
<dbReference type="InterPro" id="IPR050463">
    <property type="entry name" value="Gfo/Idh/MocA_oxidrdct_glycsds"/>
</dbReference>
<dbReference type="SUPFAM" id="SSF55347">
    <property type="entry name" value="Glyceraldehyde-3-phosphate dehydrogenase-like, C-terminal domain"/>
    <property type="match status" value="1"/>
</dbReference>
<dbReference type="PANTHER" id="PTHR43818:SF11">
    <property type="entry name" value="BCDNA.GH03377"/>
    <property type="match status" value="1"/>
</dbReference>
<dbReference type="SUPFAM" id="SSF51735">
    <property type="entry name" value="NAD(P)-binding Rossmann-fold domains"/>
    <property type="match status" value="1"/>
</dbReference>
<evidence type="ECO:0000259" key="2">
    <source>
        <dbReference type="Pfam" id="PF01408"/>
    </source>
</evidence>
<evidence type="ECO:0000313" key="4">
    <source>
        <dbReference type="EMBL" id="GGW96789.1"/>
    </source>
</evidence>
<keyword evidence="1" id="KW-0560">Oxidoreductase</keyword>
<feature type="domain" description="GFO/IDH/MocA-like oxidoreductase" evidence="3">
    <location>
        <begin position="141"/>
        <end position="285"/>
    </location>
</feature>
<organism evidence="4 5">
    <name type="scientific">Streptomyces lomondensis</name>
    <dbReference type="NCBI Taxonomy" id="68229"/>
    <lineage>
        <taxon>Bacteria</taxon>
        <taxon>Bacillati</taxon>
        <taxon>Actinomycetota</taxon>
        <taxon>Actinomycetes</taxon>
        <taxon>Kitasatosporales</taxon>
        <taxon>Streptomycetaceae</taxon>
        <taxon>Streptomyces</taxon>
    </lineage>
</organism>
<dbReference type="InterPro" id="IPR055170">
    <property type="entry name" value="GFO_IDH_MocA-like_dom"/>
</dbReference>
<dbReference type="Pfam" id="PF22725">
    <property type="entry name" value="GFO_IDH_MocA_C3"/>
    <property type="match status" value="1"/>
</dbReference>
<dbReference type="Pfam" id="PF01408">
    <property type="entry name" value="GFO_IDH_MocA"/>
    <property type="match status" value="1"/>
</dbReference>
<protein>
    <submittedName>
        <fullName evidence="4">Oxidoreductase</fullName>
    </submittedName>
</protein>
<dbReference type="InterPro" id="IPR036291">
    <property type="entry name" value="NAD(P)-bd_dom_sf"/>
</dbReference>
<dbReference type="RefSeq" id="WP_190050526.1">
    <property type="nucleotide sequence ID" value="NZ_BMWC01000003.1"/>
</dbReference>
<reference evidence="5" key="1">
    <citation type="journal article" date="2019" name="Int. J. Syst. Evol. Microbiol.">
        <title>The Global Catalogue of Microorganisms (GCM) 10K type strain sequencing project: providing services to taxonomists for standard genome sequencing and annotation.</title>
        <authorList>
            <consortium name="The Broad Institute Genomics Platform"/>
            <consortium name="The Broad Institute Genome Sequencing Center for Infectious Disease"/>
            <person name="Wu L."/>
            <person name="Ma J."/>
        </authorList>
    </citation>
    <scope>NUCLEOTIDE SEQUENCE [LARGE SCALE GENOMIC DNA]</scope>
    <source>
        <strain evidence="5">JCM 4866</strain>
    </source>
</reference>
<feature type="domain" description="Gfo/Idh/MocA-like oxidoreductase N-terminal" evidence="2">
    <location>
        <begin position="6"/>
        <end position="132"/>
    </location>
</feature>
<dbReference type="Proteomes" id="UP000617743">
    <property type="component" value="Unassembled WGS sequence"/>
</dbReference>
<accession>A0ABQ2X3C2</accession>